<accession>D8MMN3</accession>
<dbReference type="InterPro" id="IPR002347">
    <property type="entry name" value="SDR_fam"/>
</dbReference>
<dbReference type="PRINTS" id="PR00081">
    <property type="entry name" value="GDHRDH"/>
</dbReference>
<evidence type="ECO:0000256" key="1">
    <source>
        <dbReference type="ARBA" id="ARBA00006484"/>
    </source>
</evidence>
<dbReference type="InterPro" id="IPR036291">
    <property type="entry name" value="NAD(P)-bd_dom_sf"/>
</dbReference>
<sequence length="271" mass="29454">MSKTWFITGTSSGFGLEMTERLLERGDRVAATLRKPAVLQALKARYGEQLWLAQLDVTDAESVRMVVDRAFAELGRIDVVVSNAGYGLGGAAEELADAQIERLLDTNVLGSIQLICAALPHLRQQGGGRILQLSSMGGQITFPGLSLYHTSKFAMEGFVETVAQEVAAFNIEFTLVEPGTAQTGFTQGMEMAEPLAAYDRSPMRQLMENWPTVGEAKKMVREMIASVDRSPAPRRLTLGSDAYTLVHAALTERLAALEAQKEIAFSTDVGR</sequence>
<protein>
    <submittedName>
        <fullName evidence="4">Short-chain dehydrogenase/reductase</fullName>
    </submittedName>
</protein>
<dbReference type="RefSeq" id="WP_013200595.1">
    <property type="nucleotide sequence ID" value="NC_014306.1"/>
</dbReference>
<dbReference type="PANTHER" id="PTHR43976:SF16">
    <property type="entry name" value="SHORT-CHAIN DEHYDROGENASE_REDUCTASE FAMILY PROTEIN"/>
    <property type="match status" value="1"/>
</dbReference>
<organism evidence="5">
    <name type="scientific">Erwinia billingiae (strain Eb661)</name>
    <dbReference type="NCBI Taxonomy" id="634500"/>
    <lineage>
        <taxon>Bacteria</taxon>
        <taxon>Pseudomonadati</taxon>
        <taxon>Pseudomonadota</taxon>
        <taxon>Gammaproteobacteria</taxon>
        <taxon>Enterobacterales</taxon>
        <taxon>Erwiniaceae</taxon>
        <taxon>Erwinia</taxon>
    </lineage>
</organism>
<keyword evidence="5" id="KW-1185">Reference proteome</keyword>
<proteinExistence type="inferred from homology"/>
<dbReference type="InterPro" id="IPR051911">
    <property type="entry name" value="SDR_oxidoreductase"/>
</dbReference>
<dbReference type="GeneID" id="90510563"/>
<dbReference type="EMBL" id="FP236843">
    <property type="protein sequence ID" value="CAX58090.1"/>
    <property type="molecule type" value="Genomic_DNA"/>
</dbReference>
<dbReference type="Pfam" id="PF00106">
    <property type="entry name" value="adh_short"/>
    <property type="match status" value="1"/>
</dbReference>
<reference evidence="4 5" key="1">
    <citation type="journal article" date="2010" name="BMC Genomics">
        <title>Genome comparison of the epiphytic bacteria Erwinia billingiae and E. tasmaniensis with the pear pathogen E. pyrifoliae.</title>
        <authorList>
            <person name="Kube M."/>
            <person name="Migdoll A.M."/>
            <person name="Gehring I."/>
            <person name="Heitmann K."/>
            <person name="Mayer Y."/>
            <person name="Kuhl H."/>
            <person name="Knaust F."/>
            <person name="Geider K."/>
            <person name="Reinhardt R."/>
        </authorList>
    </citation>
    <scope>NUCLEOTIDE SEQUENCE [LARGE SCALE GENOMIC DNA]</scope>
    <source>
        <strain evidence="4 5">Eb661</strain>
    </source>
</reference>
<dbReference type="eggNOG" id="COG4221">
    <property type="taxonomic scope" value="Bacteria"/>
</dbReference>
<dbReference type="CDD" id="cd05374">
    <property type="entry name" value="17beta-HSD-like_SDR_c"/>
    <property type="match status" value="1"/>
</dbReference>
<gene>
    <name evidence="4" type="ordered locus">EbC_05590</name>
</gene>
<dbReference type="AlphaFoldDB" id="D8MMN3"/>
<evidence type="ECO:0000313" key="5">
    <source>
        <dbReference type="Proteomes" id="UP000008793"/>
    </source>
</evidence>
<dbReference type="Gene3D" id="3.40.50.720">
    <property type="entry name" value="NAD(P)-binding Rossmann-like Domain"/>
    <property type="match status" value="1"/>
</dbReference>
<evidence type="ECO:0000256" key="2">
    <source>
        <dbReference type="ARBA" id="ARBA00023002"/>
    </source>
</evidence>
<name>D8MMN3_ERWBE</name>
<keyword evidence="2" id="KW-0560">Oxidoreductase</keyword>
<comment type="similarity">
    <text evidence="1 3">Belongs to the short-chain dehydrogenases/reductases (SDR) family.</text>
</comment>
<dbReference type="SUPFAM" id="SSF51735">
    <property type="entry name" value="NAD(P)-binding Rossmann-fold domains"/>
    <property type="match status" value="1"/>
</dbReference>
<evidence type="ECO:0000256" key="3">
    <source>
        <dbReference type="RuleBase" id="RU000363"/>
    </source>
</evidence>
<dbReference type="KEGG" id="ebi:EbC_05590"/>
<dbReference type="PANTHER" id="PTHR43976">
    <property type="entry name" value="SHORT CHAIN DEHYDROGENASE"/>
    <property type="match status" value="1"/>
</dbReference>
<dbReference type="HOGENOM" id="CLU_010194_2_9_6"/>
<dbReference type="STRING" id="634500.EbC_05590"/>
<dbReference type="NCBIfam" id="NF005065">
    <property type="entry name" value="PRK06482.1"/>
    <property type="match status" value="1"/>
</dbReference>
<dbReference type="GO" id="GO:0016491">
    <property type="term" value="F:oxidoreductase activity"/>
    <property type="evidence" value="ECO:0007669"/>
    <property type="project" value="UniProtKB-KW"/>
</dbReference>
<dbReference type="PRINTS" id="PR00080">
    <property type="entry name" value="SDRFAMILY"/>
</dbReference>
<evidence type="ECO:0000313" key="4">
    <source>
        <dbReference type="EMBL" id="CAX58090.1"/>
    </source>
</evidence>
<dbReference type="Proteomes" id="UP000008793">
    <property type="component" value="Chromosome"/>
</dbReference>